<dbReference type="SUPFAM" id="SSF89550">
    <property type="entry name" value="PHP domain-like"/>
    <property type="match status" value="1"/>
</dbReference>
<keyword evidence="3" id="KW-1185">Reference proteome</keyword>
<comment type="caution">
    <text evidence="2">The sequence shown here is derived from an EMBL/GenBank/DDBJ whole genome shotgun (WGS) entry which is preliminary data.</text>
</comment>
<feature type="domain" description="Polymerase/histidinol phosphatase N-terminal" evidence="1">
    <location>
        <begin position="4"/>
        <end position="69"/>
    </location>
</feature>
<dbReference type="GO" id="GO:0035312">
    <property type="term" value="F:5'-3' DNA exonuclease activity"/>
    <property type="evidence" value="ECO:0007669"/>
    <property type="project" value="TreeGrafter"/>
</dbReference>
<proteinExistence type="predicted"/>
<dbReference type="InterPro" id="IPR003141">
    <property type="entry name" value="Pol/His_phosphatase_N"/>
</dbReference>
<dbReference type="PANTHER" id="PTHR42924:SF3">
    <property type="entry name" value="POLYMERASE_HISTIDINOL PHOSPHATASE N-TERMINAL DOMAIN-CONTAINING PROTEIN"/>
    <property type="match status" value="1"/>
</dbReference>
<name>A0A4V2W312_9PROT</name>
<dbReference type="CDD" id="cd07438">
    <property type="entry name" value="PHP_HisPPase_AMP"/>
    <property type="match status" value="1"/>
</dbReference>
<reference evidence="2 3" key="1">
    <citation type="submission" date="2019-03" db="EMBL/GenBank/DDBJ databases">
        <title>Genomic Encyclopedia of Type Strains, Phase IV (KMG-IV): sequencing the most valuable type-strain genomes for metagenomic binning, comparative biology and taxonomic classification.</title>
        <authorList>
            <person name="Goeker M."/>
        </authorList>
    </citation>
    <scope>NUCLEOTIDE SEQUENCE [LARGE SCALE GENOMIC DNA]</scope>
    <source>
        <strain evidence="2 3">DSM 100309</strain>
    </source>
</reference>
<evidence type="ECO:0000313" key="3">
    <source>
        <dbReference type="Proteomes" id="UP000295367"/>
    </source>
</evidence>
<dbReference type="Proteomes" id="UP000295367">
    <property type="component" value="Unassembled WGS sequence"/>
</dbReference>
<gene>
    <name evidence="2" type="ORF">EDC63_10196</name>
</gene>
<dbReference type="InterPro" id="IPR052018">
    <property type="entry name" value="PHP_domain"/>
</dbReference>
<evidence type="ECO:0000259" key="1">
    <source>
        <dbReference type="SMART" id="SM00481"/>
    </source>
</evidence>
<dbReference type="SMART" id="SM00481">
    <property type="entry name" value="POLIIIAc"/>
    <property type="match status" value="1"/>
</dbReference>
<sequence length="283" mass="30906">MLNIDLHCHSKVSDGTLSPTDLVKRAAAHGVNILALTDHDDTGGLEEARKAAQAEGITLINGVEISVTWNKHTIHIVGLNVDPDHPVIQEGLASIRVGRTERARRIADALEARGIPDSLEGAYAFADNKRIIGRAHFARFLVEKGYVKNVKTVFKKYLVKGKPGYVSHQWTSLENAVSWINASGGMAVMAHPGRYHVGEAVMQTLLADFKDVGGAGIEVVTGSHTPDQYPRFASYAEHYGFLASRGSDFHGPEESYIELGRLPELPSNCTPVWHDWPEAQANL</sequence>
<protein>
    <recommendedName>
        <fullName evidence="1">Polymerase/histidinol phosphatase N-terminal domain-containing protein</fullName>
    </recommendedName>
</protein>
<accession>A0A4V2W312</accession>
<dbReference type="OrthoDB" id="9804333at2"/>
<dbReference type="InterPro" id="IPR016195">
    <property type="entry name" value="Pol/histidinol_Pase-like"/>
</dbReference>
<organism evidence="2 3">
    <name type="scientific">Sulfurirhabdus autotrophica</name>
    <dbReference type="NCBI Taxonomy" id="1706046"/>
    <lineage>
        <taxon>Bacteria</taxon>
        <taxon>Pseudomonadati</taxon>
        <taxon>Pseudomonadota</taxon>
        <taxon>Betaproteobacteria</taxon>
        <taxon>Nitrosomonadales</taxon>
        <taxon>Sulfuricellaceae</taxon>
        <taxon>Sulfurirhabdus</taxon>
    </lineage>
</organism>
<dbReference type="AlphaFoldDB" id="A0A4V2W312"/>
<dbReference type="GO" id="GO:0004534">
    <property type="term" value="F:5'-3' RNA exonuclease activity"/>
    <property type="evidence" value="ECO:0007669"/>
    <property type="project" value="TreeGrafter"/>
</dbReference>
<dbReference type="Gene3D" id="1.10.150.650">
    <property type="match status" value="1"/>
</dbReference>
<dbReference type="InterPro" id="IPR004013">
    <property type="entry name" value="PHP_dom"/>
</dbReference>
<dbReference type="PANTHER" id="PTHR42924">
    <property type="entry name" value="EXONUCLEASE"/>
    <property type="match status" value="1"/>
</dbReference>
<dbReference type="NCBIfam" id="NF041577">
    <property type="entry name" value="nside_bi_sphtase"/>
    <property type="match status" value="1"/>
</dbReference>
<evidence type="ECO:0000313" key="2">
    <source>
        <dbReference type="EMBL" id="TCV90129.1"/>
    </source>
</evidence>
<dbReference type="EMBL" id="SMCO01000001">
    <property type="protein sequence ID" value="TCV90129.1"/>
    <property type="molecule type" value="Genomic_DNA"/>
</dbReference>
<dbReference type="RefSeq" id="WP_124947894.1">
    <property type="nucleotide sequence ID" value="NZ_BHVT01000073.1"/>
</dbReference>
<dbReference type="InterPro" id="IPR049742">
    <property type="entry name" value="35NBP"/>
</dbReference>
<dbReference type="Gene3D" id="3.20.20.140">
    <property type="entry name" value="Metal-dependent hydrolases"/>
    <property type="match status" value="1"/>
</dbReference>
<dbReference type="Pfam" id="PF02811">
    <property type="entry name" value="PHP"/>
    <property type="match status" value="1"/>
</dbReference>